<dbReference type="InterPro" id="IPR020846">
    <property type="entry name" value="MFS_dom"/>
</dbReference>
<protein>
    <submittedName>
        <fullName evidence="8">UMF1 family MFS transporter</fullName>
    </submittedName>
</protein>
<dbReference type="AlphaFoldDB" id="A0A7W9ZCY1"/>
<feature type="transmembrane region" description="Helical" evidence="6">
    <location>
        <begin position="59"/>
        <end position="81"/>
    </location>
</feature>
<feature type="transmembrane region" description="Helical" evidence="6">
    <location>
        <begin position="198"/>
        <end position="216"/>
    </location>
</feature>
<dbReference type="GO" id="GO:0022857">
    <property type="term" value="F:transmembrane transporter activity"/>
    <property type="evidence" value="ECO:0007669"/>
    <property type="project" value="InterPro"/>
</dbReference>
<keyword evidence="2" id="KW-0813">Transport</keyword>
<organism evidence="8 9">
    <name type="scientific">Novispirillum itersonii</name>
    <name type="common">Aquaspirillum itersonii</name>
    <dbReference type="NCBI Taxonomy" id="189"/>
    <lineage>
        <taxon>Bacteria</taxon>
        <taxon>Pseudomonadati</taxon>
        <taxon>Pseudomonadota</taxon>
        <taxon>Alphaproteobacteria</taxon>
        <taxon>Rhodospirillales</taxon>
        <taxon>Novispirillaceae</taxon>
        <taxon>Novispirillum</taxon>
    </lineage>
</organism>
<name>A0A7W9ZCY1_NOVIT</name>
<dbReference type="PROSITE" id="PS50850">
    <property type="entry name" value="MFS"/>
    <property type="match status" value="1"/>
</dbReference>
<dbReference type="InterPro" id="IPR036259">
    <property type="entry name" value="MFS_trans_sf"/>
</dbReference>
<dbReference type="GO" id="GO:0016020">
    <property type="term" value="C:membrane"/>
    <property type="evidence" value="ECO:0007669"/>
    <property type="project" value="InterPro"/>
</dbReference>
<accession>A0A7W9ZCY1</accession>
<evidence type="ECO:0000256" key="5">
    <source>
        <dbReference type="ARBA" id="ARBA00023136"/>
    </source>
</evidence>
<evidence type="ECO:0000256" key="1">
    <source>
        <dbReference type="ARBA" id="ARBA00004127"/>
    </source>
</evidence>
<dbReference type="EMBL" id="JACIIX010000001">
    <property type="protein sequence ID" value="MBB6209182.1"/>
    <property type="molecule type" value="Genomic_DNA"/>
</dbReference>
<evidence type="ECO:0000313" key="8">
    <source>
        <dbReference type="EMBL" id="MBB6209182.1"/>
    </source>
</evidence>
<dbReference type="Gene3D" id="1.20.1250.20">
    <property type="entry name" value="MFS general substrate transporter like domains"/>
    <property type="match status" value="1"/>
</dbReference>
<keyword evidence="4 6" id="KW-1133">Transmembrane helix</keyword>
<sequence length="437" mass="45924">MTTPLSRPADRPVDRLNRGRVAAWCLFDWANSAFPALVMTFIFATYFTKAVAVTPEEGTALWGWAMGAAGLGIALLAPVGGAIADHAGRRKPWLAATLLVCILCTAGLWWVRPDPSSVPLALVLVAVGTVAFEAGMAFYNALLPSVAPPHRLGAVSGWGWGLGYAGGLVALVLALVGFVQADPAPFGLDAAQAEPVRATMLLAAVWMAVFAVPLFLKVPEAGRPAGPRFPVRRAVSDLVRQVRGLRRDPVLGWFLLAQMLYLDGLNTLFAFGGIYAAGTFGMGMDEIILLGIALNVTAGLGAALFGWLDDRLGARWIIVAGVAAMAGLGLGLLLISSKGLFWALVLPLGLFFGPVQSGSRTLMARIAPEERRAELFGLAALSGKITAFAGPLVLAWATAVSGSQRVGMATILLFLTAGLLVLLTRVKPDGHPTRILE</sequence>
<comment type="caution">
    <text evidence="8">The sequence shown here is derived from an EMBL/GenBank/DDBJ whole genome shotgun (WGS) entry which is preliminary data.</text>
</comment>
<dbReference type="SUPFAM" id="SSF103473">
    <property type="entry name" value="MFS general substrate transporter"/>
    <property type="match status" value="1"/>
</dbReference>
<reference evidence="8 9" key="1">
    <citation type="submission" date="2020-08" db="EMBL/GenBank/DDBJ databases">
        <title>Genomic Encyclopedia of Type Strains, Phase IV (KMG-IV): sequencing the most valuable type-strain genomes for metagenomic binning, comparative biology and taxonomic classification.</title>
        <authorList>
            <person name="Goeker M."/>
        </authorList>
    </citation>
    <scope>NUCLEOTIDE SEQUENCE [LARGE SCALE GENOMIC DNA]</scope>
    <source>
        <strain evidence="8 9">DSM 11590</strain>
    </source>
</reference>
<evidence type="ECO:0000256" key="6">
    <source>
        <dbReference type="SAM" id="Phobius"/>
    </source>
</evidence>
<dbReference type="InterPro" id="IPR005829">
    <property type="entry name" value="Sugar_transporter_CS"/>
</dbReference>
<dbReference type="PROSITE" id="PS00216">
    <property type="entry name" value="SUGAR_TRANSPORT_1"/>
    <property type="match status" value="1"/>
</dbReference>
<feature type="transmembrane region" description="Helical" evidence="6">
    <location>
        <begin position="341"/>
        <end position="363"/>
    </location>
</feature>
<dbReference type="GO" id="GO:0012505">
    <property type="term" value="C:endomembrane system"/>
    <property type="evidence" value="ECO:0007669"/>
    <property type="project" value="UniProtKB-SubCell"/>
</dbReference>
<feature type="transmembrane region" description="Helical" evidence="6">
    <location>
        <begin position="21"/>
        <end position="47"/>
    </location>
</feature>
<keyword evidence="3 6" id="KW-0812">Transmembrane</keyword>
<feature type="transmembrane region" description="Helical" evidence="6">
    <location>
        <begin position="250"/>
        <end position="275"/>
    </location>
</feature>
<feature type="domain" description="Major facilitator superfamily (MFS) profile" evidence="7">
    <location>
        <begin position="1"/>
        <end position="429"/>
    </location>
</feature>
<dbReference type="RefSeq" id="WP_184261168.1">
    <property type="nucleotide sequence ID" value="NZ_JACIIX010000001.1"/>
</dbReference>
<feature type="transmembrane region" description="Helical" evidence="6">
    <location>
        <begin position="93"/>
        <end position="111"/>
    </location>
</feature>
<feature type="transmembrane region" description="Helical" evidence="6">
    <location>
        <begin position="375"/>
        <end position="399"/>
    </location>
</feature>
<evidence type="ECO:0000256" key="2">
    <source>
        <dbReference type="ARBA" id="ARBA00022448"/>
    </source>
</evidence>
<proteinExistence type="predicted"/>
<feature type="transmembrane region" description="Helical" evidence="6">
    <location>
        <begin position="405"/>
        <end position="424"/>
    </location>
</feature>
<dbReference type="PANTHER" id="PTHR23519:SF1">
    <property type="entry name" value="AUTOPHAGY-RELATED PROTEIN 22"/>
    <property type="match status" value="1"/>
</dbReference>
<dbReference type="Proteomes" id="UP000544872">
    <property type="component" value="Unassembled WGS sequence"/>
</dbReference>
<dbReference type="PANTHER" id="PTHR23519">
    <property type="entry name" value="AUTOPHAGY-RELATED PROTEIN 22"/>
    <property type="match status" value="1"/>
</dbReference>
<keyword evidence="5 6" id="KW-0472">Membrane</keyword>
<gene>
    <name evidence="8" type="ORF">FHS48_000563</name>
</gene>
<evidence type="ECO:0000256" key="3">
    <source>
        <dbReference type="ARBA" id="ARBA00022692"/>
    </source>
</evidence>
<feature type="transmembrane region" description="Helical" evidence="6">
    <location>
        <begin position="315"/>
        <end position="335"/>
    </location>
</feature>
<feature type="transmembrane region" description="Helical" evidence="6">
    <location>
        <begin position="117"/>
        <end position="143"/>
    </location>
</feature>
<keyword evidence="9" id="KW-1185">Reference proteome</keyword>
<comment type="subcellular location">
    <subcellularLocation>
        <location evidence="1">Endomembrane system</location>
        <topology evidence="1">Multi-pass membrane protein</topology>
    </subcellularLocation>
</comment>
<dbReference type="Pfam" id="PF11700">
    <property type="entry name" value="ATG22"/>
    <property type="match status" value="1"/>
</dbReference>
<dbReference type="InterPro" id="IPR050495">
    <property type="entry name" value="ATG22/LtaA_families"/>
</dbReference>
<dbReference type="InterPro" id="IPR024671">
    <property type="entry name" value="Atg22-like"/>
</dbReference>
<evidence type="ECO:0000313" key="9">
    <source>
        <dbReference type="Proteomes" id="UP000544872"/>
    </source>
</evidence>
<feature type="transmembrane region" description="Helical" evidence="6">
    <location>
        <begin position="287"/>
        <end position="308"/>
    </location>
</feature>
<evidence type="ECO:0000256" key="4">
    <source>
        <dbReference type="ARBA" id="ARBA00022989"/>
    </source>
</evidence>
<feature type="transmembrane region" description="Helical" evidence="6">
    <location>
        <begin position="155"/>
        <end position="178"/>
    </location>
</feature>
<evidence type="ECO:0000259" key="7">
    <source>
        <dbReference type="PROSITE" id="PS50850"/>
    </source>
</evidence>